<accession>A0A1H3F7Y6</accession>
<keyword evidence="3" id="KW-1185">Reference proteome</keyword>
<dbReference type="Proteomes" id="UP000199170">
    <property type="component" value="Unassembled WGS sequence"/>
</dbReference>
<dbReference type="RefSeq" id="WP_089766435.1">
    <property type="nucleotide sequence ID" value="NZ_FNPB01000003.1"/>
</dbReference>
<reference evidence="3" key="1">
    <citation type="submission" date="2016-10" db="EMBL/GenBank/DDBJ databases">
        <authorList>
            <person name="Varghese N."/>
            <person name="Submissions S."/>
        </authorList>
    </citation>
    <scope>NUCLEOTIDE SEQUENCE [LARGE SCALE GENOMIC DNA]</scope>
    <source>
        <strain evidence="3">CGMCC 1.10118</strain>
    </source>
</reference>
<name>A0A1H3F7Y6_9EURY</name>
<protein>
    <submittedName>
        <fullName evidence="2">Uncharacterized protein</fullName>
    </submittedName>
</protein>
<evidence type="ECO:0000313" key="2">
    <source>
        <dbReference type="EMBL" id="SDX86259.1"/>
    </source>
</evidence>
<proteinExistence type="predicted"/>
<dbReference type="STRING" id="660517.SAMN04487946_103169"/>
<dbReference type="InterPro" id="IPR058370">
    <property type="entry name" value="DUF8057"/>
</dbReference>
<dbReference type="Pfam" id="PF26244">
    <property type="entry name" value="DUF8057"/>
    <property type="match status" value="1"/>
</dbReference>
<evidence type="ECO:0000313" key="3">
    <source>
        <dbReference type="Proteomes" id="UP000199170"/>
    </source>
</evidence>
<dbReference type="OrthoDB" id="252552at2157"/>
<organism evidence="2 3">
    <name type="scientific">Halobellus clavatus</name>
    <dbReference type="NCBI Taxonomy" id="660517"/>
    <lineage>
        <taxon>Archaea</taxon>
        <taxon>Methanobacteriati</taxon>
        <taxon>Methanobacteriota</taxon>
        <taxon>Stenosarchaea group</taxon>
        <taxon>Halobacteria</taxon>
        <taxon>Halobacteriales</taxon>
        <taxon>Haloferacaceae</taxon>
        <taxon>Halobellus</taxon>
    </lineage>
</organism>
<feature type="compositionally biased region" description="Acidic residues" evidence="1">
    <location>
        <begin position="77"/>
        <end position="88"/>
    </location>
</feature>
<sequence length="138" mass="15891">MYERAFDVDWTSLSGEEAIRRMYSLGIATELGYERPEERTRIQELASSAYERSVLELSFEEGRRKVRDVRPLHETDEETWTELVESVDDPSPSRESLAIDSVPDDVPDAVDRPSLLSGFDADDLDRLRLPSLLERDEE</sequence>
<evidence type="ECO:0000256" key="1">
    <source>
        <dbReference type="SAM" id="MobiDB-lite"/>
    </source>
</evidence>
<feature type="region of interest" description="Disordered" evidence="1">
    <location>
        <begin position="77"/>
        <end position="115"/>
    </location>
</feature>
<dbReference type="EMBL" id="FNPB01000003">
    <property type="protein sequence ID" value="SDX86259.1"/>
    <property type="molecule type" value="Genomic_DNA"/>
</dbReference>
<gene>
    <name evidence="2" type="ORF">SAMN04487946_103169</name>
</gene>
<dbReference type="AlphaFoldDB" id="A0A1H3F7Y6"/>